<evidence type="ECO:0000256" key="4">
    <source>
        <dbReference type="ARBA" id="ARBA00022917"/>
    </source>
</evidence>
<accession>A0ABR2HCS8</accession>
<evidence type="ECO:0000256" key="1">
    <source>
        <dbReference type="ARBA" id="ARBA00022490"/>
    </source>
</evidence>
<proteinExistence type="predicted"/>
<keyword evidence="3" id="KW-0694">RNA-binding</keyword>
<dbReference type="Pfam" id="PF05091">
    <property type="entry name" value="eIF-3_zeta"/>
    <property type="match status" value="1"/>
</dbReference>
<keyword evidence="1" id="KW-0963">Cytoplasm</keyword>
<dbReference type="PANTHER" id="PTHR12399:SF0">
    <property type="entry name" value="EUKARYOTIC TRANSLATION INITIATION FACTOR 3 SUBUNIT D"/>
    <property type="match status" value="1"/>
</dbReference>
<gene>
    <name evidence="5" type="ORF">M9Y10_021041</name>
</gene>
<keyword evidence="6" id="KW-1185">Reference proteome</keyword>
<comment type="caution">
    <text evidence="5">The sequence shown here is derived from an EMBL/GenBank/DDBJ whole genome shotgun (WGS) entry which is preliminary data.</text>
</comment>
<dbReference type="Proteomes" id="UP001470230">
    <property type="component" value="Unassembled WGS sequence"/>
</dbReference>
<organism evidence="5 6">
    <name type="scientific">Tritrichomonas musculus</name>
    <dbReference type="NCBI Taxonomy" id="1915356"/>
    <lineage>
        <taxon>Eukaryota</taxon>
        <taxon>Metamonada</taxon>
        <taxon>Parabasalia</taxon>
        <taxon>Tritrichomonadida</taxon>
        <taxon>Tritrichomonadidae</taxon>
        <taxon>Tritrichomonas</taxon>
    </lineage>
</organism>
<protein>
    <submittedName>
        <fullName evidence="5">Eukaryotic translation initiation factor 3 subunit D</fullName>
    </submittedName>
</protein>
<sequence>MENKEPVDLTAFKKYFPKIEAKEGEVGYVYNADIPEELYHKLTYSISQPQVQYVRTQPIISKEVDSTTDSVAHPRNTYSKKKVMSTSSSPYDFRQSCEIPIESKSLATFDSQLQNKTISEIPTFTDIKFVGKSAVFNPKYIGIRSSIKRPMPSCTLEDEPQIDEDPVIKEIAQKASEKKLRVFATAKALAALAVCPRSVYPFDLVFERKDNDVYVKTRPGIKSAVLETNLETFMTSIQVQRDKMTLEFINNITETTEVNQSFIKMSTDGQPQIDVGETIEGFEDQPYVYRSIVVNEIEFIVRGHIDALKEPLTPNGRPSICICRVFNDIPTTLRKNPWDKLDTKRGAIFLSEINSNSAKVARWIAAAKLVGAETCMIGYAIRKTPLTKDQHLLLGVERHGTDKIARDISLSNANLYGILSAIFSRVEELPPGKYIFVRESKQKKTYSIYENVETPANK</sequence>
<reference evidence="5 6" key="1">
    <citation type="submission" date="2024-04" db="EMBL/GenBank/DDBJ databases">
        <title>Tritrichomonas musculus Genome.</title>
        <authorList>
            <person name="Alves-Ferreira E."/>
            <person name="Grigg M."/>
            <person name="Lorenzi H."/>
            <person name="Galac M."/>
        </authorList>
    </citation>
    <scope>NUCLEOTIDE SEQUENCE [LARGE SCALE GENOMIC DNA]</scope>
    <source>
        <strain evidence="5 6">EAF2021</strain>
    </source>
</reference>
<keyword evidence="2 5" id="KW-0396">Initiation factor</keyword>
<dbReference type="InterPro" id="IPR007783">
    <property type="entry name" value="eIF3d"/>
</dbReference>
<evidence type="ECO:0000256" key="3">
    <source>
        <dbReference type="ARBA" id="ARBA00022884"/>
    </source>
</evidence>
<dbReference type="EMBL" id="JAPFFF010000031">
    <property type="protein sequence ID" value="KAK8844870.1"/>
    <property type="molecule type" value="Genomic_DNA"/>
</dbReference>
<dbReference type="GO" id="GO:0003743">
    <property type="term" value="F:translation initiation factor activity"/>
    <property type="evidence" value="ECO:0007669"/>
    <property type="project" value="UniProtKB-KW"/>
</dbReference>
<dbReference type="PANTHER" id="PTHR12399">
    <property type="entry name" value="EUKARYOTIC TRANSLATION INITIATION FACTOR 3 SUBUNIT 7"/>
    <property type="match status" value="1"/>
</dbReference>
<evidence type="ECO:0000313" key="6">
    <source>
        <dbReference type="Proteomes" id="UP001470230"/>
    </source>
</evidence>
<name>A0ABR2HCS8_9EUKA</name>
<keyword evidence="4" id="KW-0648">Protein biosynthesis</keyword>
<evidence type="ECO:0000256" key="2">
    <source>
        <dbReference type="ARBA" id="ARBA00022540"/>
    </source>
</evidence>
<evidence type="ECO:0000313" key="5">
    <source>
        <dbReference type="EMBL" id="KAK8844870.1"/>
    </source>
</evidence>